<dbReference type="SMART" id="SM00060">
    <property type="entry name" value="FN3"/>
    <property type="match status" value="1"/>
</dbReference>
<dbReference type="AlphaFoldDB" id="A0A2B4RUX6"/>
<dbReference type="InterPro" id="IPR013783">
    <property type="entry name" value="Ig-like_fold"/>
</dbReference>
<accession>A0A2B4RUX6</accession>
<dbReference type="PROSITE" id="PS50853">
    <property type="entry name" value="FN3"/>
    <property type="match status" value="1"/>
</dbReference>
<sequence length="135" mass="15117">MSISTPSGPMRTKNLDPPQKPTFKRATANSITIEWKSTSLLFNVTYAIQIKHDDYSWVWAKCDTESLVSNLCTVRGTTARVTDLQHNTKYYFRVCIISKGVKSDFSRPSEALRTAGDVGYTDSASCCILSFLLLH</sequence>
<evidence type="ECO:0000313" key="4">
    <source>
        <dbReference type="Proteomes" id="UP000225706"/>
    </source>
</evidence>
<dbReference type="InterPro" id="IPR036116">
    <property type="entry name" value="FN3_sf"/>
</dbReference>
<evidence type="ECO:0000259" key="2">
    <source>
        <dbReference type="PROSITE" id="PS50853"/>
    </source>
</evidence>
<dbReference type="Pfam" id="PF00041">
    <property type="entry name" value="fn3"/>
    <property type="match status" value="1"/>
</dbReference>
<comment type="caution">
    <text evidence="3">The sequence shown here is derived from an EMBL/GenBank/DDBJ whole genome shotgun (WGS) entry which is preliminary data.</text>
</comment>
<evidence type="ECO:0000313" key="3">
    <source>
        <dbReference type="EMBL" id="PFX20147.1"/>
    </source>
</evidence>
<feature type="domain" description="Fibronectin type-III" evidence="2">
    <location>
        <begin position="17"/>
        <end position="117"/>
    </location>
</feature>
<organism evidence="3 4">
    <name type="scientific">Stylophora pistillata</name>
    <name type="common">Smooth cauliflower coral</name>
    <dbReference type="NCBI Taxonomy" id="50429"/>
    <lineage>
        <taxon>Eukaryota</taxon>
        <taxon>Metazoa</taxon>
        <taxon>Cnidaria</taxon>
        <taxon>Anthozoa</taxon>
        <taxon>Hexacorallia</taxon>
        <taxon>Scleractinia</taxon>
        <taxon>Astrocoeniina</taxon>
        <taxon>Pocilloporidae</taxon>
        <taxon>Stylophora</taxon>
    </lineage>
</organism>
<proteinExistence type="predicted"/>
<dbReference type="SUPFAM" id="SSF49265">
    <property type="entry name" value="Fibronectin type III"/>
    <property type="match status" value="1"/>
</dbReference>
<reference evidence="4" key="1">
    <citation type="journal article" date="2017" name="bioRxiv">
        <title>Comparative analysis of the genomes of Stylophora pistillata and Acropora digitifera provides evidence for extensive differences between species of corals.</title>
        <authorList>
            <person name="Voolstra C.R."/>
            <person name="Li Y."/>
            <person name="Liew Y.J."/>
            <person name="Baumgarten S."/>
            <person name="Zoccola D."/>
            <person name="Flot J.-F."/>
            <person name="Tambutte S."/>
            <person name="Allemand D."/>
            <person name="Aranda M."/>
        </authorList>
    </citation>
    <scope>NUCLEOTIDE SEQUENCE [LARGE SCALE GENOMIC DNA]</scope>
</reference>
<evidence type="ECO:0000256" key="1">
    <source>
        <dbReference type="SAM" id="MobiDB-lite"/>
    </source>
</evidence>
<feature type="region of interest" description="Disordered" evidence="1">
    <location>
        <begin position="1"/>
        <end position="22"/>
    </location>
</feature>
<gene>
    <name evidence="3" type="ORF">AWC38_SpisGene15398</name>
</gene>
<dbReference type="EMBL" id="LSMT01000328">
    <property type="protein sequence ID" value="PFX20147.1"/>
    <property type="molecule type" value="Genomic_DNA"/>
</dbReference>
<dbReference type="Gene3D" id="2.60.40.10">
    <property type="entry name" value="Immunoglobulins"/>
    <property type="match status" value="1"/>
</dbReference>
<keyword evidence="4" id="KW-1185">Reference proteome</keyword>
<protein>
    <recommendedName>
        <fullName evidence="2">Fibronectin type-III domain-containing protein</fullName>
    </recommendedName>
</protein>
<dbReference type="CDD" id="cd00063">
    <property type="entry name" value="FN3"/>
    <property type="match status" value="1"/>
</dbReference>
<name>A0A2B4RUX6_STYPI</name>
<dbReference type="Proteomes" id="UP000225706">
    <property type="component" value="Unassembled WGS sequence"/>
</dbReference>
<dbReference type="InterPro" id="IPR003961">
    <property type="entry name" value="FN3_dom"/>
</dbReference>